<dbReference type="STRING" id="1798182.GA0061081_102343"/>
<protein>
    <recommendedName>
        <fullName evidence="6">HTH-type transcriptional regulator SarZ</fullName>
    </recommendedName>
    <alternativeName>
        <fullName evidence="7">Staphylococcal accessory regulator Z</fullName>
    </alternativeName>
</protein>
<comment type="similarity">
    <text evidence="5">Belongs to the SarZ family.</text>
</comment>
<dbReference type="SMART" id="SM00347">
    <property type="entry name" value="HTH_MARR"/>
    <property type="match status" value="1"/>
</dbReference>
<dbReference type="Proteomes" id="UP000199670">
    <property type="component" value="Unassembled WGS sequence"/>
</dbReference>
<keyword evidence="4" id="KW-0804">Transcription</keyword>
<accession>A0A1C4AC57</accession>
<evidence type="ECO:0000259" key="8">
    <source>
        <dbReference type="PROSITE" id="PS50995"/>
    </source>
</evidence>
<dbReference type="InterPro" id="IPR036388">
    <property type="entry name" value="WH-like_DNA-bd_sf"/>
</dbReference>
<dbReference type="PROSITE" id="PS50995">
    <property type="entry name" value="HTH_MARR_2"/>
    <property type="match status" value="1"/>
</dbReference>
<evidence type="ECO:0000256" key="2">
    <source>
        <dbReference type="ARBA" id="ARBA00023015"/>
    </source>
</evidence>
<evidence type="ECO:0000256" key="5">
    <source>
        <dbReference type="ARBA" id="ARBA00046337"/>
    </source>
</evidence>
<dbReference type="AlphaFoldDB" id="A0A1C4AC57"/>
<dbReference type="InterPro" id="IPR000835">
    <property type="entry name" value="HTH_MarR-typ"/>
</dbReference>
<evidence type="ECO:0000256" key="6">
    <source>
        <dbReference type="ARBA" id="ARBA00047188"/>
    </source>
</evidence>
<organism evidence="9 10">
    <name type="scientific">Gilliamella bombicola</name>
    <dbReference type="NCBI Taxonomy" id="1798182"/>
    <lineage>
        <taxon>Bacteria</taxon>
        <taxon>Pseudomonadati</taxon>
        <taxon>Pseudomonadota</taxon>
        <taxon>Gammaproteobacteria</taxon>
        <taxon>Orbales</taxon>
        <taxon>Orbaceae</taxon>
        <taxon>Gilliamella</taxon>
    </lineage>
</organism>
<evidence type="ECO:0000256" key="7">
    <source>
        <dbReference type="ARBA" id="ARBA00047207"/>
    </source>
</evidence>
<keyword evidence="2" id="KW-0805">Transcription regulation</keyword>
<dbReference type="OrthoDB" id="162531at2"/>
<dbReference type="GO" id="GO:0003700">
    <property type="term" value="F:DNA-binding transcription factor activity"/>
    <property type="evidence" value="ECO:0007669"/>
    <property type="project" value="InterPro"/>
</dbReference>
<evidence type="ECO:0000256" key="1">
    <source>
        <dbReference type="ARBA" id="ARBA00004496"/>
    </source>
</evidence>
<reference evidence="10" key="1">
    <citation type="submission" date="2016-08" db="EMBL/GenBank/DDBJ databases">
        <authorList>
            <person name="Varghese N."/>
            <person name="Submissions Spin"/>
        </authorList>
    </citation>
    <scope>NUCLEOTIDE SEQUENCE [LARGE SCALE GENOMIC DNA]</scope>
    <source>
        <strain evidence="10">R-53248</strain>
    </source>
</reference>
<dbReference type="PANTHER" id="PTHR42756:SF1">
    <property type="entry name" value="TRANSCRIPTIONAL REPRESSOR OF EMRAB OPERON"/>
    <property type="match status" value="1"/>
</dbReference>
<dbReference type="GO" id="GO:0005737">
    <property type="term" value="C:cytoplasm"/>
    <property type="evidence" value="ECO:0007669"/>
    <property type="project" value="UniProtKB-SubCell"/>
</dbReference>
<sequence length="155" mass="17849">MTKDNKFLTQFQTDSESIGFVFMKTYSSWHTNIKNCLKKQSITHPQFIVLATLAYLSQQPDEITQVILSNKTNIDVMTISQILENLEKKDYIKRSCSIKDSRAKSIQLTQKGLNKANETVPLVEQIDKDFFSTLQGDKEQFMKMLLTLLKTNMEG</sequence>
<evidence type="ECO:0000256" key="3">
    <source>
        <dbReference type="ARBA" id="ARBA00023125"/>
    </source>
</evidence>
<dbReference type="InterPro" id="IPR055166">
    <property type="entry name" value="Transc_reg_Sar_Rot_HTH"/>
</dbReference>
<evidence type="ECO:0000313" key="10">
    <source>
        <dbReference type="Proteomes" id="UP000199670"/>
    </source>
</evidence>
<feature type="domain" description="HTH marR-type" evidence="8">
    <location>
        <begin position="4"/>
        <end position="151"/>
    </location>
</feature>
<name>A0A1C4AC57_9GAMM</name>
<comment type="subcellular location">
    <subcellularLocation>
        <location evidence="1">Cytoplasm</location>
    </subcellularLocation>
</comment>
<dbReference type="SUPFAM" id="SSF46785">
    <property type="entry name" value="Winged helix' DNA-binding domain"/>
    <property type="match status" value="1"/>
</dbReference>
<dbReference type="InterPro" id="IPR036390">
    <property type="entry name" value="WH_DNA-bd_sf"/>
</dbReference>
<evidence type="ECO:0000313" key="9">
    <source>
        <dbReference type="EMBL" id="SCB92198.1"/>
    </source>
</evidence>
<dbReference type="PRINTS" id="PR00598">
    <property type="entry name" value="HTHMARR"/>
</dbReference>
<dbReference type="RefSeq" id="WP_085246561.1">
    <property type="nucleotide sequence ID" value="NZ_FMAQ01000002.1"/>
</dbReference>
<dbReference type="PANTHER" id="PTHR42756">
    <property type="entry name" value="TRANSCRIPTIONAL REGULATOR, MARR"/>
    <property type="match status" value="1"/>
</dbReference>
<keyword evidence="3 9" id="KW-0238">DNA-binding</keyword>
<dbReference type="Pfam" id="PF22381">
    <property type="entry name" value="Staph_reg_Sar_Rot"/>
    <property type="match status" value="1"/>
</dbReference>
<dbReference type="GO" id="GO:0003677">
    <property type="term" value="F:DNA binding"/>
    <property type="evidence" value="ECO:0007669"/>
    <property type="project" value="UniProtKB-KW"/>
</dbReference>
<gene>
    <name evidence="9" type="ORF">GA0061081_102343</name>
</gene>
<dbReference type="Gene3D" id="1.10.10.10">
    <property type="entry name" value="Winged helix-like DNA-binding domain superfamily/Winged helix DNA-binding domain"/>
    <property type="match status" value="1"/>
</dbReference>
<keyword evidence="10" id="KW-1185">Reference proteome</keyword>
<proteinExistence type="inferred from homology"/>
<evidence type="ECO:0000256" key="4">
    <source>
        <dbReference type="ARBA" id="ARBA00023163"/>
    </source>
</evidence>
<dbReference type="EMBL" id="FMAQ01000002">
    <property type="protein sequence ID" value="SCB92198.1"/>
    <property type="molecule type" value="Genomic_DNA"/>
</dbReference>